<name>A0A2V1H0B0_9GAMM</name>
<feature type="transmembrane region" description="Helical" evidence="1">
    <location>
        <begin position="12"/>
        <end position="31"/>
    </location>
</feature>
<feature type="transmembrane region" description="Helical" evidence="1">
    <location>
        <begin position="38"/>
        <end position="56"/>
    </location>
</feature>
<keyword evidence="1" id="KW-0812">Transmembrane</keyword>
<feature type="transmembrane region" description="Helical" evidence="1">
    <location>
        <begin position="116"/>
        <end position="134"/>
    </location>
</feature>
<evidence type="ECO:0000313" key="3">
    <source>
        <dbReference type="Proteomes" id="UP000244906"/>
    </source>
</evidence>
<proteinExistence type="predicted"/>
<evidence type="ECO:0000256" key="1">
    <source>
        <dbReference type="SAM" id="Phobius"/>
    </source>
</evidence>
<dbReference type="Proteomes" id="UP000244906">
    <property type="component" value="Unassembled WGS sequence"/>
</dbReference>
<protein>
    <submittedName>
        <fullName evidence="2">Uncharacterized protein</fullName>
    </submittedName>
</protein>
<comment type="caution">
    <text evidence="2">The sequence shown here is derived from an EMBL/GenBank/DDBJ whole genome shotgun (WGS) entry which is preliminary data.</text>
</comment>
<dbReference type="EMBL" id="QDDL01000001">
    <property type="protein sequence ID" value="PVZ71903.1"/>
    <property type="molecule type" value="Genomic_DNA"/>
</dbReference>
<organism evidence="2 3">
    <name type="scientific">Pelagibaculum spongiae</name>
    <dbReference type="NCBI Taxonomy" id="2080658"/>
    <lineage>
        <taxon>Bacteria</taxon>
        <taxon>Pseudomonadati</taxon>
        <taxon>Pseudomonadota</taxon>
        <taxon>Gammaproteobacteria</taxon>
        <taxon>Oceanospirillales</taxon>
        <taxon>Pelagibaculum</taxon>
    </lineage>
</organism>
<dbReference type="AlphaFoldDB" id="A0A2V1H0B0"/>
<evidence type="ECO:0000313" key="2">
    <source>
        <dbReference type="EMBL" id="PVZ71903.1"/>
    </source>
</evidence>
<accession>A0A2V1H0B0</accession>
<keyword evidence="3" id="KW-1185">Reference proteome</keyword>
<dbReference type="RefSeq" id="WP_116685492.1">
    <property type="nucleotide sequence ID" value="NZ_CAWNYD010000001.1"/>
</dbReference>
<keyword evidence="1" id="KW-1133">Transmembrane helix</keyword>
<keyword evidence="1" id="KW-0472">Membrane</keyword>
<feature type="transmembrane region" description="Helical" evidence="1">
    <location>
        <begin position="92"/>
        <end position="110"/>
    </location>
</feature>
<sequence>MIRSIYFESEQVARKFLALSVVCPPWAIMLLPKRHRVLASGAFLLLLGAGVVMYLSNIGNWFYQYAMYTGSYSLIAFYPLQKRFSEKLILTYKALLLLVWLISMGLALTVPFVLKGVAVLLLGLIAWSFLWLDFRGD</sequence>
<reference evidence="2 3" key="1">
    <citation type="submission" date="2018-04" db="EMBL/GenBank/DDBJ databases">
        <title>Thalassorhabdus spongiae gen. nov., sp. nov., isolated from a marine sponge in South-West Iceland.</title>
        <authorList>
            <person name="Knobloch S."/>
            <person name="Daussin A."/>
            <person name="Johannsson R."/>
            <person name="Marteinsson V.T."/>
        </authorList>
    </citation>
    <scope>NUCLEOTIDE SEQUENCE [LARGE SCALE GENOMIC DNA]</scope>
    <source>
        <strain evidence="2 3">Hp12</strain>
    </source>
</reference>
<gene>
    <name evidence="2" type="ORF">DC094_02455</name>
</gene>